<sequence length="304" mass="34878">MAVTLSDLVVKSISNLPKNEGKAFLASQLKLTCLEDDDNLRNAIYVDFLYDNLMFAVEKGFTWRQVCTVVTFCDGILKDSKDKDITDALQFLKLQSFELADVLGQRNFPIYTDFVFQTYLRHFKLFKYVFTQERDILKPTVSLRVETPADPGSMKQSKPELVWEYEKQYESIQREEAEHANKRLEEKAKTLETAEKQAKERLEKISGVQEPLSKEKVGELIQEIIGSYSSLVVEKVKCNIADVQEDLEFKLARTRLPRPQALGPPPRFNLKPKTPVPTPKKTPPKSPKSERKKSGNSRSKSRNK</sequence>
<dbReference type="InterPro" id="IPR032727">
    <property type="entry name" value="CLAMP"/>
</dbReference>
<keyword evidence="4" id="KW-1185">Reference proteome</keyword>
<dbReference type="EnsemblMetazoa" id="G3660.2">
    <property type="protein sequence ID" value="G3660.2:cds"/>
    <property type="gene ID" value="G3660"/>
</dbReference>
<feature type="compositionally biased region" description="Basic residues" evidence="2">
    <location>
        <begin position="294"/>
        <end position="304"/>
    </location>
</feature>
<reference evidence="3" key="1">
    <citation type="submission" date="2022-08" db="UniProtKB">
        <authorList>
            <consortium name="EnsemblMetazoa"/>
        </authorList>
    </citation>
    <scope>IDENTIFICATION</scope>
    <source>
        <strain evidence="3">05x7-T-G4-1.051#20</strain>
    </source>
</reference>
<dbReference type="PANTHER" id="PTHR28457:SF2">
    <property type="entry name" value="SIMILAR TO 4930578I06RIK PROTEIN"/>
    <property type="match status" value="1"/>
</dbReference>
<name>A0A8W8N2E0_MAGGI</name>
<evidence type="ECO:0000313" key="3">
    <source>
        <dbReference type="EnsemblMetazoa" id="G3660.2:cds"/>
    </source>
</evidence>
<dbReference type="Pfam" id="PF14769">
    <property type="entry name" value="CLAMP"/>
    <property type="match status" value="1"/>
</dbReference>
<dbReference type="OrthoDB" id="6103133at2759"/>
<evidence type="ECO:0000256" key="2">
    <source>
        <dbReference type="SAM" id="MobiDB-lite"/>
    </source>
</evidence>
<dbReference type="EnsemblMetazoa" id="G3660.3">
    <property type="protein sequence ID" value="G3660.3:cds"/>
    <property type="gene ID" value="G3660"/>
</dbReference>
<dbReference type="Proteomes" id="UP000005408">
    <property type="component" value="Unassembled WGS sequence"/>
</dbReference>
<feature type="region of interest" description="Disordered" evidence="2">
    <location>
        <begin position="257"/>
        <end position="304"/>
    </location>
</feature>
<accession>A0A8W8N2E0</accession>
<evidence type="ECO:0000256" key="1">
    <source>
        <dbReference type="SAM" id="Coils"/>
    </source>
</evidence>
<protein>
    <submittedName>
        <fullName evidence="3">Uncharacterized protein</fullName>
    </submittedName>
</protein>
<keyword evidence="1" id="KW-0175">Coiled coil</keyword>
<feature type="compositionally biased region" description="Pro residues" evidence="2">
    <location>
        <begin position="274"/>
        <end position="286"/>
    </location>
</feature>
<organism evidence="3 4">
    <name type="scientific">Magallana gigas</name>
    <name type="common">Pacific oyster</name>
    <name type="synonym">Crassostrea gigas</name>
    <dbReference type="NCBI Taxonomy" id="29159"/>
    <lineage>
        <taxon>Eukaryota</taxon>
        <taxon>Metazoa</taxon>
        <taxon>Spiralia</taxon>
        <taxon>Lophotrochozoa</taxon>
        <taxon>Mollusca</taxon>
        <taxon>Bivalvia</taxon>
        <taxon>Autobranchia</taxon>
        <taxon>Pteriomorphia</taxon>
        <taxon>Ostreida</taxon>
        <taxon>Ostreoidea</taxon>
        <taxon>Ostreidae</taxon>
        <taxon>Magallana</taxon>
    </lineage>
</organism>
<dbReference type="OMA" id="QFLADTC"/>
<proteinExistence type="predicted"/>
<evidence type="ECO:0000313" key="4">
    <source>
        <dbReference type="Proteomes" id="UP000005408"/>
    </source>
</evidence>
<dbReference type="AlphaFoldDB" id="A0A8W8N2E0"/>
<feature type="coiled-coil region" evidence="1">
    <location>
        <begin position="167"/>
        <end position="204"/>
    </location>
</feature>
<dbReference type="PANTHER" id="PTHR28457">
    <property type="entry name" value="COILED-COIL DOMAIN-CONTAINING PROTEIN 189"/>
    <property type="match status" value="1"/>
</dbReference>